<dbReference type="PANTHER" id="PTHR43042">
    <property type="entry name" value="SAM-DEPENDENT METHYLTRANSFERASE"/>
    <property type="match status" value="1"/>
</dbReference>
<gene>
    <name evidence="5" type="ORF">EHQ18_09070</name>
</gene>
<dbReference type="RefSeq" id="WP_135633372.1">
    <property type="nucleotide sequence ID" value="NZ_RQFE01000021.1"/>
</dbReference>
<dbReference type="GO" id="GO:0008168">
    <property type="term" value="F:methyltransferase activity"/>
    <property type="evidence" value="ECO:0007669"/>
    <property type="project" value="UniProtKB-KW"/>
</dbReference>
<feature type="domain" description="S-adenosylmethionine-dependent methyltransferase" evidence="4">
    <location>
        <begin position="118"/>
        <end position="246"/>
    </location>
</feature>
<dbReference type="Gene3D" id="3.40.50.150">
    <property type="entry name" value="Vaccinia Virus protein VP39"/>
    <property type="match status" value="1"/>
</dbReference>
<dbReference type="Pfam" id="PF10672">
    <property type="entry name" value="Methyltrans_SAM"/>
    <property type="match status" value="1"/>
</dbReference>
<dbReference type="SUPFAM" id="SSF53335">
    <property type="entry name" value="S-adenosyl-L-methionine-dependent methyltransferases"/>
    <property type="match status" value="1"/>
</dbReference>
<dbReference type="InterPro" id="IPR029063">
    <property type="entry name" value="SAM-dependent_MTases_sf"/>
</dbReference>
<evidence type="ECO:0000256" key="2">
    <source>
        <dbReference type="ARBA" id="ARBA00022679"/>
    </source>
</evidence>
<dbReference type="OrthoDB" id="9805492at2"/>
<comment type="caution">
    <text evidence="5">The sequence shown here is derived from an EMBL/GenBank/DDBJ whole genome shotgun (WGS) entry which is preliminary data.</text>
</comment>
<organism evidence="5 6">
    <name type="scientific">Leptospira kanakyensis</name>
    <dbReference type="NCBI Taxonomy" id="2484968"/>
    <lineage>
        <taxon>Bacteria</taxon>
        <taxon>Pseudomonadati</taxon>
        <taxon>Spirochaetota</taxon>
        <taxon>Spirochaetia</taxon>
        <taxon>Leptospirales</taxon>
        <taxon>Leptospiraceae</taxon>
        <taxon>Leptospira</taxon>
    </lineage>
</organism>
<dbReference type="Gene3D" id="3.30.750.80">
    <property type="entry name" value="RNA methyltransferase domain (HRMD) like"/>
    <property type="match status" value="1"/>
</dbReference>
<dbReference type="CDD" id="cd02440">
    <property type="entry name" value="AdoMet_MTases"/>
    <property type="match status" value="1"/>
</dbReference>
<keyword evidence="2 5" id="KW-0808">Transferase</keyword>
<dbReference type="GO" id="GO:0032259">
    <property type="term" value="P:methylation"/>
    <property type="evidence" value="ECO:0007669"/>
    <property type="project" value="UniProtKB-KW"/>
</dbReference>
<proteinExistence type="predicted"/>
<evidence type="ECO:0000256" key="1">
    <source>
        <dbReference type="ARBA" id="ARBA00022603"/>
    </source>
</evidence>
<protein>
    <submittedName>
        <fullName evidence="5">SAM-dependent methyltransferase</fullName>
    </submittedName>
</protein>
<keyword evidence="1 5" id="KW-0489">Methyltransferase</keyword>
<accession>A0A6N4Q0Q3</accession>
<dbReference type="AlphaFoldDB" id="A0A6N4Q0Q3"/>
<dbReference type="PANTHER" id="PTHR43042:SF3">
    <property type="entry name" value="RIBOSOMAL RNA LARGE SUBUNIT METHYLTRANSFERASE YWBD-RELATED"/>
    <property type="match status" value="1"/>
</dbReference>
<dbReference type="Proteomes" id="UP000297239">
    <property type="component" value="Unassembled WGS sequence"/>
</dbReference>
<dbReference type="InterPro" id="IPR019614">
    <property type="entry name" value="SAM-dep_methyl-trfase"/>
</dbReference>
<evidence type="ECO:0000313" key="6">
    <source>
        <dbReference type="Proteomes" id="UP000297239"/>
    </source>
</evidence>
<evidence type="ECO:0000259" key="4">
    <source>
        <dbReference type="Pfam" id="PF10672"/>
    </source>
</evidence>
<keyword evidence="6" id="KW-1185">Reference proteome</keyword>
<dbReference type="EMBL" id="RQFF01000026">
    <property type="protein sequence ID" value="TGK70927.1"/>
    <property type="molecule type" value="Genomic_DNA"/>
</dbReference>
<name>A0A6N4Q0Q3_9LEPT</name>
<keyword evidence="3" id="KW-0949">S-adenosyl-L-methionine</keyword>
<evidence type="ECO:0000256" key="3">
    <source>
        <dbReference type="ARBA" id="ARBA00022691"/>
    </source>
</evidence>
<evidence type="ECO:0000313" key="5">
    <source>
        <dbReference type="EMBL" id="TGK70927.1"/>
    </source>
</evidence>
<sequence>MTERGFGALTMFENRLRKLKKEREKWAKRESVECYRIYSEDIPQVSCILDRYPRGFVLYDKSSLRFQAEEGHDERFDRIASIVRDVFQIPEDQLFLKRRKKQKGLDQYDKLSIEGNFEWVKESDLEFRINLSDYLDTGLFLDHRTTRDWIRKASKGKSILNLFSYTGAFSVYAASGGAQKTKSIDLSKTYCEWALKNLEHNGFKSANHQIVNADILQWVEEETKNPNRERYDLIFLDPPTFSNSKKMFEEWDVQTKHRNLLLLLLTKFLTDDGEIWFSTNFRKFKMEVADEEWNQRGFQCTNRTKESIPKDFRDEKIHQLFLIQPEPKD</sequence>
<reference evidence="5" key="1">
    <citation type="journal article" date="2019" name="PLoS Negl. Trop. Dis.">
        <title>Revisiting the worldwide diversity of Leptospira species in the environment.</title>
        <authorList>
            <person name="Vincent A.T."/>
            <person name="Schiettekatte O."/>
            <person name="Bourhy P."/>
            <person name="Veyrier F.J."/>
            <person name="Picardeau M."/>
        </authorList>
    </citation>
    <scope>NUCLEOTIDE SEQUENCE [LARGE SCALE GENOMIC DNA]</scope>
    <source>
        <strain evidence="5">201800293</strain>
    </source>
</reference>